<organism evidence="1 2">
    <name type="scientific">Bifidobacterium castoris</name>
    <dbReference type="NCBI Taxonomy" id="2306972"/>
    <lineage>
        <taxon>Bacteria</taxon>
        <taxon>Bacillati</taxon>
        <taxon>Actinomycetota</taxon>
        <taxon>Actinomycetes</taxon>
        <taxon>Bifidobacteriales</taxon>
        <taxon>Bifidobacteriaceae</taxon>
        <taxon>Bifidobacterium</taxon>
    </lineage>
</organism>
<name>A0A430FAG0_9BIFI</name>
<reference evidence="1 2" key="1">
    <citation type="submission" date="2018-09" db="EMBL/GenBank/DDBJ databases">
        <title>Characterization of the phylogenetic diversity of five novel species belonging to the genus Bifidobacterium.</title>
        <authorList>
            <person name="Lugli G.A."/>
            <person name="Duranti S."/>
            <person name="Milani C."/>
        </authorList>
    </citation>
    <scope>NUCLEOTIDE SEQUENCE [LARGE SCALE GENOMIC DNA]</scope>
    <source>
        <strain evidence="1 2">2020B</strain>
    </source>
</reference>
<dbReference type="EMBL" id="QXGI01000001">
    <property type="protein sequence ID" value="RSX49798.1"/>
    <property type="molecule type" value="Genomic_DNA"/>
</dbReference>
<accession>A0A430FAG0</accession>
<dbReference type="Proteomes" id="UP000288052">
    <property type="component" value="Unassembled WGS sequence"/>
</dbReference>
<dbReference type="RefSeq" id="WP_164518347.1">
    <property type="nucleotide sequence ID" value="NZ_QXGI01000001.1"/>
</dbReference>
<evidence type="ECO:0000313" key="1">
    <source>
        <dbReference type="EMBL" id="RSX49798.1"/>
    </source>
</evidence>
<comment type="caution">
    <text evidence="1">The sequence shown here is derived from an EMBL/GenBank/DDBJ whole genome shotgun (WGS) entry which is preliminary data.</text>
</comment>
<proteinExistence type="predicted"/>
<sequence>MCESFTICAIFTTICNKWKRSNPALKYRVCERQIFINYVDGPAMELSGEESGSYISYVVTNTGRTQGTILDIDRGLADERLAVCVPRMDDDGDLVAPGGDVTWSDVVPVNHQFTLQPGQSRLVFMASAKTTPKLLTDGNGNMALTVGEPLTVTGGLRLYLSDGSAETVGADTADPIVAAHYRNLAGYSQVLDYCARMTAR</sequence>
<keyword evidence="2" id="KW-1185">Reference proteome</keyword>
<dbReference type="AlphaFoldDB" id="A0A430FAG0"/>
<evidence type="ECO:0000313" key="2">
    <source>
        <dbReference type="Proteomes" id="UP000288052"/>
    </source>
</evidence>
<gene>
    <name evidence="1" type="ORF">D2E22_0259</name>
</gene>
<protein>
    <submittedName>
        <fullName evidence="1">Uncharacterized protein</fullName>
    </submittedName>
</protein>